<reference evidence="1 2" key="1">
    <citation type="journal article" date="2019" name="Nat. Med.">
        <title>A library of human gut bacterial isolates paired with longitudinal multiomics data enables mechanistic microbiome research.</title>
        <authorList>
            <person name="Poyet M."/>
            <person name="Groussin M."/>
            <person name="Gibbons S.M."/>
            <person name="Avila-Pacheco J."/>
            <person name="Jiang X."/>
            <person name="Kearney S.M."/>
            <person name="Perrotta A.R."/>
            <person name="Berdy B."/>
            <person name="Zhao S."/>
            <person name="Lieberman T.D."/>
            <person name="Swanson P.K."/>
            <person name="Smith M."/>
            <person name="Roesemann S."/>
            <person name="Alexander J.E."/>
            <person name="Rich S.A."/>
            <person name="Livny J."/>
            <person name="Vlamakis H."/>
            <person name="Clish C."/>
            <person name="Bullock K."/>
            <person name="Deik A."/>
            <person name="Scott J."/>
            <person name="Pierce K.A."/>
            <person name="Xavier R.J."/>
            <person name="Alm E.J."/>
        </authorList>
    </citation>
    <scope>NUCLEOTIDE SEQUENCE [LARGE SCALE GENOMIC DNA]</scope>
    <source>
        <strain evidence="1 2">BIOML-A10</strain>
    </source>
</reference>
<dbReference type="GeneID" id="93116126"/>
<dbReference type="EMBL" id="VWMK01000001">
    <property type="protein sequence ID" value="KAA3770470.1"/>
    <property type="molecule type" value="Genomic_DNA"/>
</dbReference>
<sequence length="120" mass="13561">MEQRIFVENKIDSYAHQMKRLFLYFFLVLALLSFSSVMAQDGRKVETVQHEPVSLTITVSGTTIRVQNATPGSTMEVYDILGVKITSVRIDTADKTVTLNLPKGYYIFKVGDTVRKVVIK</sequence>
<comment type="caution">
    <text evidence="1">The sequence shown here is derived from an EMBL/GenBank/DDBJ whole genome shotgun (WGS) entry which is preliminary data.</text>
</comment>
<dbReference type="Proteomes" id="UP000422221">
    <property type="component" value="Unassembled WGS sequence"/>
</dbReference>
<dbReference type="AlphaFoldDB" id="A0A7J4XNZ0"/>
<name>A0A7J4XNZ0_9BACE</name>
<accession>A0A7J4XNZ0</accession>
<proteinExistence type="predicted"/>
<dbReference type="NCBIfam" id="TIGR04183">
    <property type="entry name" value="Por_Secre_tail"/>
    <property type="match status" value="1"/>
</dbReference>
<evidence type="ECO:0000313" key="1">
    <source>
        <dbReference type="EMBL" id="KAA3770470.1"/>
    </source>
</evidence>
<gene>
    <name evidence="1" type="ORF">F3F73_00510</name>
</gene>
<dbReference type="InterPro" id="IPR026444">
    <property type="entry name" value="Secre_tail"/>
</dbReference>
<protein>
    <submittedName>
        <fullName evidence="1">T9SS type A sorting domain-containing protein</fullName>
    </submittedName>
</protein>
<evidence type="ECO:0000313" key="2">
    <source>
        <dbReference type="Proteomes" id="UP000422221"/>
    </source>
</evidence>
<dbReference type="RefSeq" id="WP_005925013.1">
    <property type="nucleotide sequence ID" value="NZ_CABKSE010000001.1"/>
</dbReference>
<organism evidence="1 2">
    <name type="scientific">Bacteroides salyersiae</name>
    <dbReference type="NCBI Taxonomy" id="291644"/>
    <lineage>
        <taxon>Bacteria</taxon>
        <taxon>Pseudomonadati</taxon>
        <taxon>Bacteroidota</taxon>
        <taxon>Bacteroidia</taxon>
        <taxon>Bacteroidales</taxon>
        <taxon>Bacteroidaceae</taxon>
        <taxon>Bacteroides</taxon>
    </lineage>
</organism>